<gene>
    <name evidence="2" type="ORF">SAMN04487996_110146</name>
</gene>
<accession>A0A1G7KK92</accession>
<feature type="domain" description="NAD(P)-binding" evidence="1">
    <location>
        <begin position="7"/>
        <end position="202"/>
    </location>
</feature>
<organism evidence="2 3">
    <name type="scientific">Dyadobacter soli</name>
    <dbReference type="NCBI Taxonomy" id="659014"/>
    <lineage>
        <taxon>Bacteria</taxon>
        <taxon>Pseudomonadati</taxon>
        <taxon>Bacteroidota</taxon>
        <taxon>Cytophagia</taxon>
        <taxon>Cytophagales</taxon>
        <taxon>Spirosomataceae</taxon>
        <taxon>Dyadobacter</taxon>
    </lineage>
</organism>
<proteinExistence type="predicted"/>
<protein>
    <recommendedName>
        <fullName evidence="1">NAD(P)-binding domain-containing protein</fullName>
    </recommendedName>
</protein>
<dbReference type="PANTHER" id="PTHR43355">
    <property type="entry name" value="FLAVIN REDUCTASE (NADPH)"/>
    <property type="match status" value="1"/>
</dbReference>
<dbReference type="PANTHER" id="PTHR43355:SF2">
    <property type="entry name" value="FLAVIN REDUCTASE (NADPH)"/>
    <property type="match status" value="1"/>
</dbReference>
<dbReference type="GO" id="GO:0016646">
    <property type="term" value="F:oxidoreductase activity, acting on the CH-NH group of donors, NAD or NADP as acceptor"/>
    <property type="evidence" value="ECO:0007669"/>
    <property type="project" value="TreeGrafter"/>
</dbReference>
<evidence type="ECO:0000313" key="3">
    <source>
        <dbReference type="Proteomes" id="UP000198748"/>
    </source>
</evidence>
<dbReference type="OrthoDB" id="9785372at2"/>
<dbReference type="RefSeq" id="WP_090152797.1">
    <property type="nucleotide sequence ID" value="NZ_FNAN01000010.1"/>
</dbReference>
<dbReference type="EMBL" id="FNAN01000010">
    <property type="protein sequence ID" value="SDF37678.1"/>
    <property type="molecule type" value="Genomic_DNA"/>
</dbReference>
<keyword evidence="3" id="KW-1185">Reference proteome</keyword>
<dbReference type="SUPFAM" id="SSF51735">
    <property type="entry name" value="NAD(P)-binding Rossmann-fold domains"/>
    <property type="match status" value="1"/>
</dbReference>
<dbReference type="InterPro" id="IPR036291">
    <property type="entry name" value="NAD(P)-bd_dom_sf"/>
</dbReference>
<dbReference type="STRING" id="659014.SAMN04487996_110146"/>
<name>A0A1G7KK92_9BACT</name>
<evidence type="ECO:0000313" key="2">
    <source>
        <dbReference type="EMBL" id="SDF37678.1"/>
    </source>
</evidence>
<dbReference type="InterPro" id="IPR051606">
    <property type="entry name" value="Polyketide_Oxido-like"/>
</dbReference>
<dbReference type="AlphaFoldDB" id="A0A1G7KK92"/>
<dbReference type="Gene3D" id="3.40.50.720">
    <property type="entry name" value="NAD(P)-binding Rossmann-like Domain"/>
    <property type="match status" value="1"/>
</dbReference>
<dbReference type="Proteomes" id="UP000198748">
    <property type="component" value="Unassembled WGS sequence"/>
</dbReference>
<sequence length="217" mass="23131">MKIALIGATGFVGTHVLTELVSRGHQVVAIARNTDKIDTSSDLVSAKAADVTNIDEVAAAVAGADAVISTFNAGWTNPNIYNDFIAGAKAVQAGVKQAGVKRFLTVGGAGSLEIKPGLQLVDTPNFPEAYKAGATAARDYLNFLKTETELDWTFLSPAIEMSPAHPGERTGTYRTALDTPVFDEHHHSRLSVQDTAVAIVDEIEQGNFIRKRFTAAY</sequence>
<evidence type="ECO:0000259" key="1">
    <source>
        <dbReference type="Pfam" id="PF13460"/>
    </source>
</evidence>
<dbReference type="InterPro" id="IPR016040">
    <property type="entry name" value="NAD(P)-bd_dom"/>
</dbReference>
<reference evidence="3" key="1">
    <citation type="submission" date="2016-10" db="EMBL/GenBank/DDBJ databases">
        <authorList>
            <person name="Varghese N."/>
            <person name="Submissions S."/>
        </authorList>
    </citation>
    <scope>NUCLEOTIDE SEQUENCE [LARGE SCALE GENOMIC DNA]</scope>
    <source>
        <strain evidence="3">DSM 25329</strain>
    </source>
</reference>
<dbReference type="Pfam" id="PF13460">
    <property type="entry name" value="NAD_binding_10"/>
    <property type="match status" value="1"/>
</dbReference>